<dbReference type="OrthoDB" id="4473401at2759"/>
<dbReference type="PANTHER" id="PTHR46339">
    <property type="entry name" value="PROTEIN CBG15282-RELATED"/>
    <property type="match status" value="1"/>
</dbReference>
<dbReference type="InterPro" id="IPR036880">
    <property type="entry name" value="Kunitz_BPTI_sf"/>
</dbReference>
<dbReference type="Pfam" id="PF00014">
    <property type="entry name" value="Kunitz_BPTI"/>
    <property type="match status" value="8"/>
</dbReference>
<keyword evidence="3" id="KW-1185">Reference proteome</keyword>
<dbReference type="SMART" id="SM00289">
    <property type="entry name" value="WR1"/>
    <property type="match status" value="6"/>
</dbReference>
<dbReference type="GO" id="GO:0004867">
    <property type="term" value="F:serine-type endopeptidase inhibitor activity"/>
    <property type="evidence" value="ECO:0007669"/>
    <property type="project" value="InterPro"/>
</dbReference>
<feature type="domain" description="BPTI/Kunitz inhibitor" evidence="1">
    <location>
        <begin position="229"/>
        <end position="279"/>
    </location>
</feature>
<feature type="domain" description="BPTI/Kunitz inhibitor" evidence="1">
    <location>
        <begin position="165"/>
        <end position="218"/>
    </location>
</feature>
<evidence type="ECO:0000259" key="1">
    <source>
        <dbReference type="PROSITE" id="PS50279"/>
    </source>
</evidence>
<feature type="domain" description="BPTI/Kunitz inhibitor" evidence="1">
    <location>
        <begin position="907"/>
        <end position="957"/>
    </location>
</feature>
<dbReference type="SMART" id="SM00131">
    <property type="entry name" value="KU"/>
    <property type="match status" value="8"/>
</dbReference>
<name>A0A3P6TE28_LITSI</name>
<proteinExistence type="predicted"/>
<dbReference type="CDD" id="cd22593">
    <property type="entry name" value="Kunitz_conkunitzin"/>
    <property type="match status" value="8"/>
</dbReference>
<dbReference type="STRING" id="42156.A0A3P6TE28"/>
<evidence type="ECO:0000313" key="3">
    <source>
        <dbReference type="Proteomes" id="UP000277928"/>
    </source>
</evidence>
<reference evidence="2 3" key="1">
    <citation type="submission" date="2018-08" db="EMBL/GenBank/DDBJ databases">
        <authorList>
            <person name="Laetsch R D."/>
            <person name="Stevens L."/>
            <person name="Kumar S."/>
            <person name="Blaxter L. M."/>
        </authorList>
    </citation>
    <scope>NUCLEOTIDE SEQUENCE [LARGE SCALE GENOMIC DNA]</scope>
</reference>
<feature type="domain" description="BPTI/Kunitz inhibitor" evidence="1">
    <location>
        <begin position="1013"/>
        <end position="1063"/>
    </location>
</feature>
<feature type="domain" description="BPTI/Kunitz inhibitor" evidence="1">
    <location>
        <begin position="72"/>
        <end position="122"/>
    </location>
</feature>
<dbReference type="InterPro" id="IPR006150">
    <property type="entry name" value="Cys_repeat_1"/>
</dbReference>
<dbReference type="PROSITE" id="PS50279">
    <property type="entry name" value="BPTI_KUNITZ_2"/>
    <property type="match status" value="8"/>
</dbReference>
<dbReference type="Gene3D" id="4.10.410.10">
    <property type="entry name" value="Pancreatic trypsin inhibitor Kunitz domain"/>
    <property type="match status" value="8"/>
</dbReference>
<dbReference type="Proteomes" id="UP000277928">
    <property type="component" value="Unassembled WGS sequence"/>
</dbReference>
<feature type="domain" description="BPTI/Kunitz inhibitor" evidence="1">
    <location>
        <begin position="1119"/>
        <end position="1169"/>
    </location>
</feature>
<dbReference type="InterPro" id="IPR028150">
    <property type="entry name" value="Lustrin_cystein"/>
</dbReference>
<organism evidence="2 3">
    <name type="scientific">Litomosoides sigmodontis</name>
    <name type="common">Filarial nematode worm</name>
    <dbReference type="NCBI Taxonomy" id="42156"/>
    <lineage>
        <taxon>Eukaryota</taxon>
        <taxon>Metazoa</taxon>
        <taxon>Ecdysozoa</taxon>
        <taxon>Nematoda</taxon>
        <taxon>Chromadorea</taxon>
        <taxon>Rhabditida</taxon>
        <taxon>Spirurina</taxon>
        <taxon>Spiruromorpha</taxon>
        <taxon>Filarioidea</taxon>
        <taxon>Onchocercidae</taxon>
        <taxon>Litomosoides</taxon>
    </lineage>
</organism>
<dbReference type="EMBL" id="UYRX01000276">
    <property type="protein sequence ID" value="VDK79095.1"/>
    <property type="molecule type" value="Genomic_DNA"/>
</dbReference>
<sequence>MKVLLTEISIGIALYCEEGIPLLLANDTVKKCLPDDNSDSNMQCPEKFWCHIGATENSWYCCPKSRKVIERCYLAPANGYGSGEIRRFWYDWKSSACKQLTYAGYGGNENNFLTEAECEKACLGKQASKLSSTYSSLSNKFEIANQKSSTIGQQSITQNGNLNPCELSPDRGTSITGIPLSYRWYFDIAADRCIRFNYLGSAGNANNFETDRSCLDTCGIGNTTDANICLLPHLSGTGPYKIPRFYYDARNNACKQFVYTGVGGNSNRFAKHEQCARTCLNSGSSPTSTTVASPLPVITTEMLAFSTDLAFSSGKLKQSQILTTVPPDHSIFVDGLKAPTSTPNNPHEHVAPFDTISNVQNIASQLITFVQNDKRTCVQMTRRDGVNLNPSNREATGIIDAISKAITEPCLQPLPAGFQLQYCSPTDSFLCPRGTFCQIGAGPQETFCCPVIADNPCKQALESGIGLTGLSRWYYDANDNHCKTFIFNGFKGNQNNFLTFRVCQQSCGAVNPCDNGEPQMQANAQEQCSPENINSCPQGYYCRILDDLTKTACCPTVGQIALSRGGVPMNLNPSGSVNSGSGGVYNFNSGSSFTNTDYTDRRTIDSIGSASMAVGGISPASSVNYANTKAITSNEYLGSVIAPGAIPNFGNVSQPNIFIGQVGMAGIETTDFNRAIVNSSPVMPRNSLMPKSSISSGVPIFSGNVPVNGGISIDQLTGISYGNAKISSEFSGGTENWMPHAPIRAAQGVRCTLPPSSGTGAYNNLQRYYFDTEASLCRPFMYSGLGGNDNCFETIQECRMTCPEYDNPCPVGLPYVDESSGNVAFCSPANPLCPPNYWCHVGDRRQTSVCCPSLAIANNAIPIGSPLRALRSLPSMNNVRSFNGPALDMGVSPVENNDAPGTIPLACFQPLLEGRGQANLTRYYFSSRTRTCEEFTYTGKGGNQNNFLSKMDCKETCPTLENPCENGLPAMGSEGNPMLCGSDTTTVCGIGYYCHIGATPSTTVCCPAIGDPCRMPVSTGNGNAVLNRWYYNTQSQICANFVYSGQGGNSNNFRTREDCIKTCPEFRNPCSSGRPHIGLSGQITHCGATGPLICPTTYWCHIGASLENSVCCPTAGIPCEQELDTGNGNEVLVRFYYDPTTRTCQQFQYSGLGGNENNFLTLRDCEARCPVLPNPCGVGQPQMDEHQNRVMCSAADTRPVT</sequence>
<accession>A0A3P6TE28</accession>
<dbReference type="SUPFAM" id="SSF57362">
    <property type="entry name" value="BPTI-like"/>
    <property type="match status" value="8"/>
</dbReference>
<feature type="domain" description="BPTI/Kunitz inhibitor" evidence="1">
    <location>
        <begin position="457"/>
        <end position="507"/>
    </location>
</feature>
<dbReference type="PANTHER" id="PTHR46339:SF2">
    <property type="entry name" value="BPTI_KUNITZ INHIBITOR DOMAIN-CONTAINING PROTEIN"/>
    <property type="match status" value="1"/>
</dbReference>
<feature type="domain" description="BPTI/Kunitz inhibitor" evidence="1">
    <location>
        <begin position="751"/>
        <end position="802"/>
    </location>
</feature>
<dbReference type="Pfam" id="PF14625">
    <property type="entry name" value="Lustrin_cystein"/>
    <property type="match status" value="6"/>
</dbReference>
<dbReference type="InterPro" id="IPR053014">
    <property type="entry name" value="Cuticle_assoc_divergent"/>
</dbReference>
<dbReference type="AlphaFoldDB" id="A0A3P6TE28"/>
<dbReference type="InterPro" id="IPR002223">
    <property type="entry name" value="Kunitz_BPTI"/>
</dbReference>
<evidence type="ECO:0000313" key="2">
    <source>
        <dbReference type="EMBL" id="VDK79095.1"/>
    </source>
</evidence>
<protein>
    <recommendedName>
        <fullName evidence="1">BPTI/Kunitz inhibitor domain-containing protein</fullName>
    </recommendedName>
</protein>
<gene>
    <name evidence="2" type="ORF">NLS_LOCUS4352</name>
</gene>
<dbReference type="OMA" id="THCGATG"/>